<evidence type="ECO:0000256" key="5">
    <source>
        <dbReference type="ARBA" id="ARBA00012927"/>
    </source>
</evidence>
<dbReference type="GO" id="GO:0042840">
    <property type="term" value="P:D-glucuronate catabolic process"/>
    <property type="evidence" value="ECO:0007669"/>
    <property type="project" value="TreeGrafter"/>
</dbReference>
<keyword evidence="6 9" id="KW-0408">Iron</keyword>
<dbReference type="SUPFAM" id="SSF51658">
    <property type="entry name" value="Xylose isomerase-like"/>
    <property type="match status" value="1"/>
</dbReference>
<dbReference type="InterPro" id="IPR004628">
    <property type="entry name" value="Man_deHydtase"/>
</dbReference>
<dbReference type="Pfam" id="PF03786">
    <property type="entry name" value="UxuA"/>
    <property type="match status" value="1"/>
</dbReference>
<comment type="catalytic activity">
    <reaction evidence="1 9">
        <text>D-mannonate = 2-dehydro-3-deoxy-D-gluconate + H2O</text>
        <dbReference type="Rhea" id="RHEA:20097"/>
        <dbReference type="ChEBI" id="CHEBI:15377"/>
        <dbReference type="ChEBI" id="CHEBI:17767"/>
        <dbReference type="ChEBI" id="CHEBI:57990"/>
        <dbReference type="EC" id="4.2.1.8"/>
    </reaction>
</comment>
<evidence type="ECO:0000256" key="9">
    <source>
        <dbReference type="HAMAP-Rule" id="MF_00106"/>
    </source>
</evidence>
<evidence type="ECO:0000256" key="2">
    <source>
        <dbReference type="ARBA" id="ARBA00002713"/>
    </source>
</evidence>
<comment type="similarity">
    <text evidence="4 9">Belongs to the mannonate dehydratase family.</text>
</comment>
<evidence type="ECO:0000256" key="8">
    <source>
        <dbReference type="ARBA" id="ARBA00023239"/>
    </source>
</evidence>
<name>A0A1E3AJL6_9FIRM</name>
<comment type="pathway">
    <text evidence="3 9">Carbohydrate metabolism; pentose and glucuronate interconversion.</text>
</comment>
<dbReference type="Gene3D" id="3.20.20.150">
    <property type="entry name" value="Divalent-metal-dependent TIM barrel enzymes"/>
    <property type="match status" value="1"/>
</dbReference>
<comment type="function">
    <text evidence="2 9">Catalyzes the dehydration of D-mannonate.</text>
</comment>
<dbReference type="PATRIC" id="fig|1432052.4.peg.677"/>
<dbReference type="GO" id="GO:0008927">
    <property type="term" value="F:mannonate dehydratase activity"/>
    <property type="evidence" value="ECO:0007669"/>
    <property type="project" value="UniProtKB-UniRule"/>
</dbReference>
<dbReference type="EMBL" id="MCGH01000001">
    <property type="protein sequence ID" value="ODM08975.1"/>
    <property type="molecule type" value="Genomic_DNA"/>
</dbReference>
<comment type="caution">
    <text evidence="10">The sequence shown here is derived from an EMBL/GenBank/DDBJ whole genome shotgun (WGS) entry which is preliminary data.</text>
</comment>
<proteinExistence type="inferred from homology"/>
<evidence type="ECO:0000313" key="10">
    <source>
        <dbReference type="EMBL" id="ODM08975.1"/>
    </source>
</evidence>
<gene>
    <name evidence="10" type="primary">uxuA_2</name>
    <name evidence="9" type="synonym">uxuA</name>
    <name evidence="10" type="ORF">BEI61_00604</name>
</gene>
<dbReference type="HAMAP" id="MF_00106">
    <property type="entry name" value="UxuA"/>
    <property type="match status" value="1"/>
</dbReference>
<dbReference type="AlphaFoldDB" id="A0A1E3AJL6"/>
<evidence type="ECO:0000256" key="1">
    <source>
        <dbReference type="ARBA" id="ARBA00001794"/>
    </source>
</evidence>
<protein>
    <recommendedName>
        <fullName evidence="5 9">Mannonate dehydratase</fullName>
        <ecNumber evidence="5 9">4.2.1.8</ecNumber>
    </recommendedName>
    <alternativeName>
        <fullName evidence="9">D-mannonate hydro-lyase</fullName>
    </alternativeName>
</protein>
<dbReference type="Proteomes" id="UP000094067">
    <property type="component" value="Unassembled WGS sequence"/>
</dbReference>
<dbReference type="RefSeq" id="WP_069151187.1">
    <property type="nucleotide sequence ID" value="NZ_MCGH01000001.1"/>
</dbReference>
<dbReference type="UniPathway" id="UPA00246"/>
<organism evidence="10 11">
    <name type="scientific">Eisenbergiella tayi</name>
    <dbReference type="NCBI Taxonomy" id="1432052"/>
    <lineage>
        <taxon>Bacteria</taxon>
        <taxon>Bacillati</taxon>
        <taxon>Bacillota</taxon>
        <taxon>Clostridia</taxon>
        <taxon>Lachnospirales</taxon>
        <taxon>Lachnospiraceae</taxon>
        <taxon>Eisenbergiella</taxon>
    </lineage>
</organism>
<dbReference type="PANTHER" id="PTHR30387:SF2">
    <property type="entry name" value="MANNONATE DEHYDRATASE"/>
    <property type="match status" value="1"/>
</dbReference>
<accession>A0A1E3AJL6</accession>
<dbReference type="InterPro" id="IPR036237">
    <property type="entry name" value="Xyl_isomerase-like_sf"/>
</dbReference>
<evidence type="ECO:0000256" key="6">
    <source>
        <dbReference type="ARBA" id="ARBA00023004"/>
    </source>
</evidence>
<keyword evidence="7 9" id="KW-0464">Manganese</keyword>
<evidence type="ECO:0000256" key="3">
    <source>
        <dbReference type="ARBA" id="ARBA00004892"/>
    </source>
</evidence>
<evidence type="ECO:0000256" key="7">
    <source>
        <dbReference type="ARBA" id="ARBA00023211"/>
    </source>
</evidence>
<dbReference type="EC" id="4.2.1.8" evidence="5 9"/>
<sequence>MKMTFRWYGEEDPVTLAAIRQIPGVAGIASAIYHIPVGKAWPCEAIKELKEKVTAAGLALEVIESLPVHEDIKLHRGKFQEYIENYKENIRRLAAEGIRCICYNFMPVFDWIRSRLDHPLADGSRTLAYYKTDEKTMDPAKMVLPGWNTSYFPEEIDGLIKAYQILGIEGLWVSLKYFVNEIMPVAIECDVNMCLQPDDPPWPVFDIPRIITDEAAIDRFLALYNDTHHGLSLCTGSLGCAACNDIPRLVRKIGGMGRIHYAPMRNVKILQDGSFEESAHPSFCGSLDMEAVMKAYYDIGYTGYMSPAHGRMIWNEEGKPGYGLYDRALGAVYLIGIWETLKKECVPDSHRTGHMSS</sequence>
<dbReference type="NCBIfam" id="NF003027">
    <property type="entry name" value="PRK03906.1"/>
    <property type="match status" value="2"/>
</dbReference>
<evidence type="ECO:0000256" key="4">
    <source>
        <dbReference type="ARBA" id="ARBA00007389"/>
    </source>
</evidence>
<keyword evidence="8 9" id="KW-0456">Lyase</keyword>
<evidence type="ECO:0000313" key="11">
    <source>
        <dbReference type="Proteomes" id="UP000094067"/>
    </source>
</evidence>
<dbReference type="GO" id="GO:0008198">
    <property type="term" value="F:ferrous iron binding"/>
    <property type="evidence" value="ECO:0007669"/>
    <property type="project" value="TreeGrafter"/>
</dbReference>
<dbReference type="GO" id="GO:0030145">
    <property type="term" value="F:manganese ion binding"/>
    <property type="evidence" value="ECO:0007669"/>
    <property type="project" value="TreeGrafter"/>
</dbReference>
<dbReference type="PIRSF" id="PIRSF016049">
    <property type="entry name" value="Man_dehyd"/>
    <property type="match status" value="1"/>
</dbReference>
<reference evidence="10 11" key="1">
    <citation type="submission" date="2016-07" db="EMBL/GenBank/DDBJ databases">
        <title>Characterization of isolates of Eisenbergiella tayi derived from blood cultures, using whole genome sequencing.</title>
        <authorList>
            <person name="Burdz T."/>
            <person name="Wiebe D."/>
            <person name="Huynh C."/>
            <person name="Bernard K."/>
        </authorList>
    </citation>
    <scope>NUCLEOTIDE SEQUENCE [LARGE SCALE GENOMIC DNA]</scope>
    <source>
        <strain evidence="10 11">NML 110608</strain>
    </source>
</reference>
<dbReference type="PANTHER" id="PTHR30387">
    <property type="entry name" value="MANNONATE DEHYDRATASE"/>
    <property type="match status" value="1"/>
</dbReference>
<comment type="cofactor">
    <cofactor evidence="9">
        <name>Fe(2+)</name>
        <dbReference type="ChEBI" id="CHEBI:29033"/>
    </cofactor>
    <cofactor evidence="9">
        <name>Mn(2+)</name>
        <dbReference type="ChEBI" id="CHEBI:29035"/>
    </cofactor>
</comment>